<dbReference type="InterPro" id="IPR038162">
    <property type="entry name" value="SoxY_sf"/>
</dbReference>
<accession>A0A7M1S3B2</accession>
<dbReference type="EMBL" id="CP063164">
    <property type="protein sequence ID" value="QOR61848.1"/>
    <property type="molecule type" value="Genomic_DNA"/>
</dbReference>
<organism evidence="3 4">
    <name type="scientific">Sulfurovum indicum</name>
    <dbReference type="NCBI Taxonomy" id="2779528"/>
    <lineage>
        <taxon>Bacteria</taxon>
        <taxon>Pseudomonadati</taxon>
        <taxon>Campylobacterota</taxon>
        <taxon>Epsilonproteobacteria</taxon>
        <taxon>Campylobacterales</taxon>
        <taxon>Sulfurovaceae</taxon>
        <taxon>Sulfurovum</taxon>
    </lineage>
</organism>
<dbReference type="AlphaFoldDB" id="A0A7M1S3B2"/>
<dbReference type="Gene3D" id="2.60.40.2470">
    <property type="entry name" value="SoxY domain"/>
    <property type="match status" value="1"/>
</dbReference>
<gene>
    <name evidence="3" type="ORF">IMZ28_10580</name>
</gene>
<feature type="signal peptide" evidence="1">
    <location>
        <begin position="1"/>
        <end position="23"/>
    </location>
</feature>
<proteinExistence type="predicted"/>
<keyword evidence="1" id="KW-0732">Signal</keyword>
<dbReference type="Proteomes" id="UP000595074">
    <property type="component" value="Chromosome"/>
</dbReference>
<dbReference type="InterPro" id="IPR032711">
    <property type="entry name" value="SoxY"/>
</dbReference>
<dbReference type="InterPro" id="IPR016568">
    <property type="entry name" value="Sulphur_oxidation_SoxY"/>
</dbReference>
<sequence length="151" mass="15936">MNRRNFIGFGVLAMATLPATLSALSTIDFRKTKPDAWTAHTVPDAIKALYGDIKPEESGVTVKAPKVASNGGAIPVTVKSDLVAKSVAVFQDANPEATVCVFSCDKDSIIDYMFKIKMKKSGTITAILEGADGKFYKGAMTLEVALGGCEG</sequence>
<dbReference type="RefSeq" id="WP_197548557.1">
    <property type="nucleotide sequence ID" value="NZ_CP063164.1"/>
</dbReference>
<reference evidence="3 4" key="1">
    <citation type="submission" date="2020-10" db="EMBL/GenBank/DDBJ databases">
        <title>The genome of sulfurovum sp.</title>
        <authorList>
            <person name="Xie S."/>
            <person name="Shao Z."/>
            <person name="Jiang L."/>
        </authorList>
    </citation>
    <scope>NUCLEOTIDE SEQUENCE [LARGE SCALE GENOMIC DNA]</scope>
    <source>
        <strain evidence="3 4">ST-419</strain>
    </source>
</reference>
<dbReference type="KEGG" id="sinu:IMZ28_10580"/>
<feature type="chain" id="PRO_5029627791" evidence="1">
    <location>
        <begin position="24"/>
        <end position="151"/>
    </location>
</feature>
<keyword evidence="4" id="KW-1185">Reference proteome</keyword>
<evidence type="ECO:0000313" key="4">
    <source>
        <dbReference type="Proteomes" id="UP000595074"/>
    </source>
</evidence>
<evidence type="ECO:0000256" key="1">
    <source>
        <dbReference type="SAM" id="SignalP"/>
    </source>
</evidence>
<dbReference type="PIRSF" id="PIRSF010312">
    <property type="entry name" value="Sulphur_oxidation_SoxY"/>
    <property type="match status" value="1"/>
</dbReference>
<dbReference type="Pfam" id="PF13501">
    <property type="entry name" value="SoxY"/>
    <property type="match status" value="1"/>
</dbReference>
<evidence type="ECO:0000259" key="2">
    <source>
        <dbReference type="Pfam" id="PF13501"/>
    </source>
</evidence>
<evidence type="ECO:0000313" key="3">
    <source>
        <dbReference type="EMBL" id="QOR61848.1"/>
    </source>
</evidence>
<feature type="domain" description="Ig-like SoxY" evidence="2">
    <location>
        <begin position="47"/>
        <end position="149"/>
    </location>
</feature>
<name>A0A7M1S3B2_9BACT</name>
<protein>
    <submittedName>
        <fullName evidence="3">Thiosulfate oxidation carrier protein SoxY</fullName>
    </submittedName>
</protein>